<evidence type="ECO:0000256" key="5">
    <source>
        <dbReference type="ARBA" id="ARBA00022840"/>
    </source>
</evidence>
<feature type="compositionally biased region" description="Basic residues" evidence="6">
    <location>
        <begin position="384"/>
        <end position="410"/>
    </location>
</feature>
<evidence type="ECO:0000259" key="7">
    <source>
        <dbReference type="PROSITE" id="PS50011"/>
    </source>
</evidence>
<organism evidence="9 10">
    <name type="scientific">Anaeramoeba flamelloides</name>
    <dbReference type="NCBI Taxonomy" id="1746091"/>
    <lineage>
        <taxon>Eukaryota</taxon>
        <taxon>Metamonada</taxon>
        <taxon>Anaeramoebidae</taxon>
        <taxon>Anaeramoeba</taxon>
    </lineage>
</organism>
<evidence type="ECO:0000313" key="10">
    <source>
        <dbReference type="Proteomes" id="UP001146793"/>
    </source>
</evidence>
<dbReference type="SMART" id="SM00220">
    <property type="entry name" value="S_TKc"/>
    <property type="match status" value="1"/>
</dbReference>
<evidence type="ECO:0000256" key="2">
    <source>
        <dbReference type="ARBA" id="ARBA00022679"/>
    </source>
</evidence>
<evidence type="ECO:0000313" key="9">
    <source>
        <dbReference type="EMBL" id="KAJ3436669.1"/>
    </source>
</evidence>
<dbReference type="PROSITE" id="PS50030">
    <property type="entry name" value="UBA"/>
    <property type="match status" value="1"/>
</dbReference>
<reference evidence="9" key="1">
    <citation type="submission" date="2022-08" db="EMBL/GenBank/DDBJ databases">
        <title>Novel sulphate-reducing endosymbionts in the free-living metamonad Anaeramoeba.</title>
        <authorList>
            <person name="Jerlstrom-Hultqvist J."/>
            <person name="Cepicka I."/>
            <person name="Gallot-Lavallee L."/>
            <person name="Salas-Leiva D."/>
            <person name="Curtis B.A."/>
            <person name="Zahonova K."/>
            <person name="Pipaliya S."/>
            <person name="Dacks J."/>
            <person name="Roger A.J."/>
        </authorList>
    </citation>
    <scope>NUCLEOTIDE SEQUENCE</scope>
    <source>
        <strain evidence="9">Busselton2</strain>
    </source>
</reference>
<feature type="region of interest" description="Disordered" evidence="6">
    <location>
        <begin position="509"/>
        <end position="563"/>
    </location>
</feature>
<evidence type="ECO:0000256" key="6">
    <source>
        <dbReference type="SAM" id="MobiDB-lite"/>
    </source>
</evidence>
<sequence length="869" mass="101863">MSFQRIGPYNIIKLAVHNVTGKKCAVKIMPKREFINKTDSLERARREIAVQKLVKHPNLIKLYEVFETKNYFFMVLEYVSGGELFDYIVKNVRIPSNEARKFFQQIIYAVEHLHFFSIAHRDLKPENLLLDNNSNIKIADFGMAKIIERKKLLKTSCGSPHYVSPELIKQKGYDGEKSDIWACGVILYALLCGCLPFDEQEYRMLLFVITRGKFKFPEFVQENERDLIKKMLTVDPKKRINIQEIKKHPWFTYNFPLKYVPPLPPIKDYSQEYKSSIPFNQIDKKILLKLKELGFTDVDQILESLTSNEQNIMKIFYSLLKKQELETKRGKINMEYEDEQIIEKKIKINEEDNEANEYNNKNSSNKKNNNNKNQATNNNNTNKNNKKKVRQRRKSLPIKKRRGSISRIKKSGLLSPRSEKTSEILSTPKNNSYSNEGNKIIKLKELIEKTDKEKNLAISEYSDIISKIINEKIVSTENKDVKTKKKFKISPKNKKNNYFQKEFDKINKKKKKKFRINQRNKSNSFQIISKNKKKHKHNPTVSVSNQKQKHKNRPNSPLNTTEAKSIPIVNIMANQIIYTENMGSGEGCGGSSTEDYSDNDNDHLKINQNQNNNLNMKKEKKKFLQLKIHISDNKEIKSNTHHLNMNFNQENTIKSYSNPSFHRMDRQELFQQLKTPRQEEIGINTYGWFTNTVSKKDQKKLNQKLKKELKIAKTSLLKNLKQNENLPFFFCNDRIIAISSGSVLKVISELQTVLSVFNFSWSYPYPCIIKATKNKTSMKIRIIESNLENLINLIARNMIDHNEFKKKKNCFVSEKEQLNRFSLELGNTFDELTTVTKRNWKFALEFIWKTGSSKKFIHKTENIIKFLSE</sequence>
<dbReference type="GO" id="GO:0005737">
    <property type="term" value="C:cytoplasm"/>
    <property type="evidence" value="ECO:0007669"/>
    <property type="project" value="TreeGrafter"/>
</dbReference>
<feature type="compositionally biased region" description="Polar residues" evidence="6">
    <location>
        <begin position="554"/>
        <end position="563"/>
    </location>
</feature>
<dbReference type="AlphaFoldDB" id="A0AAV7Z6L2"/>
<evidence type="ECO:0000256" key="3">
    <source>
        <dbReference type="ARBA" id="ARBA00022741"/>
    </source>
</evidence>
<feature type="compositionally biased region" description="Low complexity" evidence="6">
    <location>
        <begin position="356"/>
        <end position="383"/>
    </location>
</feature>
<dbReference type="InterPro" id="IPR008271">
    <property type="entry name" value="Ser/Thr_kinase_AS"/>
</dbReference>
<dbReference type="GO" id="GO:0004674">
    <property type="term" value="F:protein serine/threonine kinase activity"/>
    <property type="evidence" value="ECO:0007669"/>
    <property type="project" value="UniProtKB-KW"/>
</dbReference>
<dbReference type="Pfam" id="PF00069">
    <property type="entry name" value="Pkinase"/>
    <property type="match status" value="1"/>
</dbReference>
<dbReference type="FunFam" id="1.10.510.10:FF:000571">
    <property type="entry name" value="Maternal embryonic leucine zipper kinase"/>
    <property type="match status" value="1"/>
</dbReference>
<comment type="caution">
    <text evidence="9">The sequence shown here is derived from an EMBL/GenBank/DDBJ whole genome shotgun (WGS) entry which is preliminary data.</text>
</comment>
<dbReference type="Proteomes" id="UP001146793">
    <property type="component" value="Unassembled WGS sequence"/>
</dbReference>
<dbReference type="Gene3D" id="1.10.510.10">
    <property type="entry name" value="Transferase(Phosphotransferase) domain 1"/>
    <property type="match status" value="1"/>
</dbReference>
<keyword evidence="4 9" id="KW-0418">Kinase</keyword>
<proteinExistence type="predicted"/>
<keyword evidence="1" id="KW-0723">Serine/threonine-protein kinase</keyword>
<dbReference type="SUPFAM" id="SSF56112">
    <property type="entry name" value="Protein kinase-like (PK-like)"/>
    <property type="match status" value="1"/>
</dbReference>
<protein>
    <submittedName>
        <fullName evidence="9">Protein kinase</fullName>
    </submittedName>
</protein>
<keyword evidence="3" id="KW-0547">Nucleotide-binding</keyword>
<feature type="domain" description="UBA" evidence="8">
    <location>
        <begin position="281"/>
        <end position="322"/>
    </location>
</feature>
<feature type="region of interest" description="Disordered" evidence="6">
    <location>
        <begin position="353"/>
        <end position="431"/>
    </location>
</feature>
<dbReference type="InterPro" id="IPR015940">
    <property type="entry name" value="UBA"/>
</dbReference>
<keyword evidence="5" id="KW-0067">ATP-binding</keyword>
<evidence type="ECO:0000259" key="8">
    <source>
        <dbReference type="PROSITE" id="PS50030"/>
    </source>
</evidence>
<dbReference type="PROSITE" id="PS50011">
    <property type="entry name" value="PROTEIN_KINASE_DOM"/>
    <property type="match status" value="1"/>
</dbReference>
<dbReference type="PANTHER" id="PTHR24346">
    <property type="entry name" value="MAP/MICROTUBULE AFFINITY-REGULATING KINASE"/>
    <property type="match status" value="1"/>
</dbReference>
<gene>
    <name evidence="9" type="ORF">M0812_18730</name>
</gene>
<keyword evidence="2" id="KW-0808">Transferase</keyword>
<dbReference type="EMBL" id="JANTQA010000036">
    <property type="protein sequence ID" value="KAJ3436669.1"/>
    <property type="molecule type" value="Genomic_DNA"/>
</dbReference>
<feature type="compositionally biased region" description="Basic residues" evidence="6">
    <location>
        <begin position="509"/>
        <end position="518"/>
    </location>
</feature>
<feature type="domain" description="Protein kinase" evidence="7">
    <location>
        <begin position="1"/>
        <end position="251"/>
    </location>
</feature>
<evidence type="ECO:0000256" key="4">
    <source>
        <dbReference type="ARBA" id="ARBA00022777"/>
    </source>
</evidence>
<dbReference type="PROSITE" id="PS00108">
    <property type="entry name" value="PROTEIN_KINASE_ST"/>
    <property type="match status" value="1"/>
</dbReference>
<dbReference type="InterPro" id="IPR000719">
    <property type="entry name" value="Prot_kinase_dom"/>
</dbReference>
<dbReference type="PANTHER" id="PTHR24346:SF82">
    <property type="entry name" value="KP78A-RELATED"/>
    <property type="match status" value="1"/>
</dbReference>
<accession>A0AAV7Z6L2</accession>
<evidence type="ECO:0000256" key="1">
    <source>
        <dbReference type="ARBA" id="ARBA00022527"/>
    </source>
</evidence>
<dbReference type="GO" id="GO:0005524">
    <property type="term" value="F:ATP binding"/>
    <property type="evidence" value="ECO:0007669"/>
    <property type="project" value="UniProtKB-KW"/>
</dbReference>
<name>A0AAV7Z6L2_9EUKA</name>
<dbReference type="InterPro" id="IPR011009">
    <property type="entry name" value="Kinase-like_dom_sf"/>
</dbReference>
<dbReference type="GO" id="GO:0035556">
    <property type="term" value="P:intracellular signal transduction"/>
    <property type="evidence" value="ECO:0007669"/>
    <property type="project" value="TreeGrafter"/>
</dbReference>